<feature type="compositionally biased region" description="Basic residues" evidence="1">
    <location>
        <begin position="108"/>
        <end position="117"/>
    </location>
</feature>
<protein>
    <submittedName>
        <fullName evidence="2">Uncharacterized protein</fullName>
    </submittedName>
</protein>
<comment type="caution">
    <text evidence="2">The sequence shown here is derived from an EMBL/GenBank/DDBJ whole genome shotgun (WGS) entry which is preliminary data.</text>
</comment>
<accession>A0A4R4VNY6</accession>
<evidence type="ECO:0000313" key="3">
    <source>
        <dbReference type="Proteomes" id="UP000295674"/>
    </source>
</evidence>
<feature type="compositionally biased region" description="Basic residues" evidence="1">
    <location>
        <begin position="72"/>
        <end position="83"/>
    </location>
</feature>
<dbReference type="EMBL" id="SMKS01000010">
    <property type="protein sequence ID" value="TDD07539.1"/>
    <property type="molecule type" value="Genomic_DNA"/>
</dbReference>
<name>A0A4R4VNY6_9PSEU</name>
<organism evidence="2 3">
    <name type="scientific">Saccharopolyspora terrae</name>
    <dbReference type="NCBI Taxonomy" id="2530384"/>
    <lineage>
        <taxon>Bacteria</taxon>
        <taxon>Bacillati</taxon>
        <taxon>Actinomycetota</taxon>
        <taxon>Actinomycetes</taxon>
        <taxon>Pseudonocardiales</taxon>
        <taxon>Pseudonocardiaceae</taxon>
        <taxon>Saccharopolyspora</taxon>
    </lineage>
</organism>
<reference evidence="2 3" key="1">
    <citation type="submission" date="2019-03" db="EMBL/GenBank/DDBJ databases">
        <title>Draft genome sequences of novel Actinobacteria.</title>
        <authorList>
            <person name="Sahin N."/>
            <person name="Ay H."/>
            <person name="Saygin H."/>
        </authorList>
    </citation>
    <scope>NUCLEOTIDE SEQUENCE [LARGE SCALE GENOMIC DNA]</scope>
    <source>
        <strain evidence="2 3">16K309</strain>
    </source>
</reference>
<proteinExistence type="predicted"/>
<gene>
    <name evidence="2" type="ORF">E1181_08915</name>
</gene>
<feature type="region of interest" description="Disordered" evidence="1">
    <location>
        <begin position="53"/>
        <end position="130"/>
    </location>
</feature>
<dbReference type="Proteomes" id="UP000295674">
    <property type="component" value="Unassembled WGS sequence"/>
</dbReference>
<evidence type="ECO:0000256" key="1">
    <source>
        <dbReference type="SAM" id="MobiDB-lite"/>
    </source>
</evidence>
<dbReference type="AlphaFoldDB" id="A0A4R4VNY6"/>
<keyword evidence="3" id="KW-1185">Reference proteome</keyword>
<sequence length="130" mass="15351">MRPVGYRDRSRARRIDHRVATHATSRHPACNAAGRVVSTMPWRIVDCWRMTRHSDLDDRQVPAVLQPAREGRPRRGHAQRRIPHHETETRGAGHPRHAQRRQQLDPGHRRRGRRHLRAPAPRRSQPWARR</sequence>
<evidence type="ECO:0000313" key="2">
    <source>
        <dbReference type="EMBL" id="TDD07539.1"/>
    </source>
</evidence>